<keyword evidence="5" id="KW-0862">Zinc</keyword>
<keyword evidence="7" id="KW-0804">Transcription</keyword>
<dbReference type="Pfam" id="PF00096">
    <property type="entry name" value="zf-C2H2"/>
    <property type="match status" value="1"/>
</dbReference>
<dbReference type="PANTHER" id="PTHR47660:SF2">
    <property type="entry name" value="TRANSCRIPTION FACTOR WITH C2H2 AND ZN(2)-CYS(6) DNA BINDING DOMAIN (EUROFUNG)"/>
    <property type="match status" value="1"/>
</dbReference>
<feature type="compositionally biased region" description="Gly residues" evidence="10">
    <location>
        <begin position="66"/>
        <end position="78"/>
    </location>
</feature>
<evidence type="ECO:0000256" key="8">
    <source>
        <dbReference type="ARBA" id="ARBA00023242"/>
    </source>
</evidence>
<dbReference type="GO" id="GO:0005634">
    <property type="term" value="C:nucleus"/>
    <property type="evidence" value="ECO:0007669"/>
    <property type="project" value="UniProtKB-SubCell"/>
</dbReference>
<dbReference type="PROSITE" id="PS00028">
    <property type="entry name" value="ZINC_FINGER_C2H2_1"/>
    <property type="match status" value="2"/>
</dbReference>
<dbReference type="AlphaFoldDB" id="A0AAD6SHR8"/>
<dbReference type="PROSITE" id="PS50157">
    <property type="entry name" value="ZINC_FINGER_C2H2_2"/>
    <property type="match status" value="2"/>
</dbReference>
<evidence type="ECO:0000256" key="4">
    <source>
        <dbReference type="ARBA" id="ARBA00022771"/>
    </source>
</evidence>
<evidence type="ECO:0000259" key="11">
    <source>
        <dbReference type="PROSITE" id="PS50157"/>
    </source>
</evidence>
<evidence type="ECO:0000313" key="12">
    <source>
        <dbReference type="EMBL" id="KAJ7026365.1"/>
    </source>
</evidence>
<keyword evidence="4 9" id="KW-0863">Zinc-finger</keyword>
<dbReference type="EMBL" id="JARJCM010000139">
    <property type="protein sequence ID" value="KAJ7026365.1"/>
    <property type="molecule type" value="Genomic_DNA"/>
</dbReference>
<evidence type="ECO:0000256" key="3">
    <source>
        <dbReference type="ARBA" id="ARBA00022737"/>
    </source>
</evidence>
<evidence type="ECO:0000256" key="7">
    <source>
        <dbReference type="ARBA" id="ARBA00023163"/>
    </source>
</evidence>
<name>A0AAD6SHR8_9AGAR</name>
<keyword evidence="6" id="KW-0805">Transcription regulation</keyword>
<evidence type="ECO:0000313" key="13">
    <source>
        <dbReference type="Proteomes" id="UP001218188"/>
    </source>
</evidence>
<protein>
    <recommendedName>
        <fullName evidence="11">C2H2-type domain-containing protein</fullName>
    </recommendedName>
</protein>
<dbReference type="Gene3D" id="3.30.160.60">
    <property type="entry name" value="Classic Zinc Finger"/>
    <property type="match status" value="2"/>
</dbReference>
<feature type="domain" description="C2H2-type" evidence="11">
    <location>
        <begin position="5"/>
        <end position="32"/>
    </location>
</feature>
<keyword evidence="8" id="KW-0539">Nucleus</keyword>
<reference evidence="12" key="1">
    <citation type="submission" date="2023-03" db="EMBL/GenBank/DDBJ databases">
        <title>Massive genome expansion in bonnet fungi (Mycena s.s.) driven by repeated elements and novel gene families across ecological guilds.</title>
        <authorList>
            <consortium name="Lawrence Berkeley National Laboratory"/>
            <person name="Harder C.B."/>
            <person name="Miyauchi S."/>
            <person name="Viragh M."/>
            <person name="Kuo A."/>
            <person name="Thoen E."/>
            <person name="Andreopoulos B."/>
            <person name="Lu D."/>
            <person name="Skrede I."/>
            <person name="Drula E."/>
            <person name="Henrissat B."/>
            <person name="Morin E."/>
            <person name="Kohler A."/>
            <person name="Barry K."/>
            <person name="LaButti K."/>
            <person name="Morin E."/>
            <person name="Salamov A."/>
            <person name="Lipzen A."/>
            <person name="Mereny Z."/>
            <person name="Hegedus B."/>
            <person name="Baldrian P."/>
            <person name="Stursova M."/>
            <person name="Weitz H."/>
            <person name="Taylor A."/>
            <person name="Grigoriev I.V."/>
            <person name="Nagy L.G."/>
            <person name="Martin F."/>
            <person name="Kauserud H."/>
        </authorList>
    </citation>
    <scope>NUCLEOTIDE SEQUENCE</scope>
    <source>
        <strain evidence="12">CBHHK200</strain>
    </source>
</reference>
<gene>
    <name evidence="12" type="ORF">C8F04DRAFT_1296951</name>
</gene>
<dbReference type="PANTHER" id="PTHR47660">
    <property type="entry name" value="TRANSCRIPTION FACTOR WITH C2H2 AND ZN(2)-CYS(6) DNA BINDING DOMAIN (EUROFUNG)-RELATED-RELATED"/>
    <property type="match status" value="1"/>
</dbReference>
<evidence type="ECO:0000256" key="6">
    <source>
        <dbReference type="ARBA" id="ARBA00023015"/>
    </source>
</evidence>
<keyword evidence="13" id="KW-1185">Reference proteome</keyword>
<evidence type="ECO:0000256" key="1">
    <source>
        <dbReference type="ARBA" id="ARBA00004123"/>
    </source>
</evidence>
<keyword evidence="2" id="KW-0479">Metal-binding</keyword>
<evidence type="ECO:0000256" key="5">
    <source>
        <dbReference type="ARBA" id="ARBA00022833"/>
    </source>
</evidence>
<dbReference type="GO" id="GO:0008270">
    <property type="term" value="F:zinc ion binding"/>
    <property type="evidence" value="ECO:0007669"/>
    <property type="project" value="UniProtKB-KW"/>
</dbReference>
<comment type="subcellular location">
    <subcellularLocation>
        <location evidence="1">Nucleus</location>
    </subcellularLocation>
</comment>
<dbReference type="FunFam" id="3.30.160.60:FF:000100">
    <property type="entry name" value="Zinc finger 45-like"/>
    <property type="match status" value="1"/>
</dbReference>
<dbReference type="Proteomes" id="UP001218188">
    <property type="component" value="Unassembled WGS sequence"/>
</dbReference>
<feature type="region of interest" description="Disordered" evidence="10">
    <location>
        <begin position="66"/>
        <end position="87"/>
    </location>
</feature>
<keyword evidence="3" id="KW-0677">Repeat</keyword>
<dbReference type="SUPFAM" id="SSF57667">
    <property type="entry name" value="beta-beta-alpha zinc fingers"/>
    <property type="match status" value="1"/>
</dbReference>
<dbReference type="FunFam" id="3.30.160.60:FF:000145">
    <property type="entry name" value="Zinc finger protein 574"/>
    <property type="match status" value="1"/>
</dbReference>
<feature type="domain" description="C2H2-type" evidence="11">
    <location>
        <begin position="33"/>
        <end position="61"/>
    </location>
</feature>
<organism evidence="12 13">
    <name type="scientific">Mycena alexandri</name>
    <dbReference type="NCBI Taxonomy" id="1745969"/>
    <lineage>
        <taxon>Eukaryota</taxon>
        <taxon>Fungi</taxon>
        <taxon>Dikarya</taxon>
        <taxon>Basidiomycota</taxon>
        <taxon>Agaricomycotina</taxon>
        <taxon>Agaricomycetes</taxon>
        <taxon>Agaricomycetidae</taxon>
        <taxon>Agaricales</taxon>
        <taxon>Marasmiineae</taxon>
        <taxon>Mycenaceae</taxon>
        <taxon>Mycena</taxon>
    </lineage>
</organism>
<evidence type="ECO:0000256" key="10">
    <source>
        <dbReference type="SAM" id="MobiDB-lite"/>
    </source>
</evidence>
<dbReference type="InterPro" id="IPR036236">
    <property type="entry name" value="Znf_C2H2_sf"/>
</dbReference>
<evidence type="ECO:0000256" key="2">
    <source>
        <dbReference type="ARBA" id="ARBA00022723"/>
    </source>
</evidence>
<comment type="caution">
    <text evidence="12">The sequence shown here is derived from an EMBL/GenBank/DDBJ whole genome shotgun (WGS) entry which is preliminary data.</text>
</comment>
<dbReference type="SMART" id="SM00355">
    <property type="entry name" value="ZnF_C2H2"/>
    <property type="match status" value="2"/>
</dbReference>
<sequence>MGGDHKCPVCQATFTRPQHVARHMRSHTGDRPYKCQHCGDQFARSDLLSRHVNKCHAAEKSLLQGGGGAGGGAGGGMGGRRKGTTAATRATTSKQACDQCVQSSLPCDGSNPCGTYAFRVYFFWGIFFDASRGVRGQRRRATLFHVVGRTRTPRRRLLFKSASPSAHFSFFPLIPFHFGDLAHAAPHLGTAQTLTTLLWSLPSPCRAAAAAAIPRHGVKQEEVFRQGAWSSECADVVGLGVIRVWIRL</sequence>
<dbReference type="InterPro" id="IPR013087">
    <property type="entry name" value="Znf_C2H2_type"/>
</dbReference>
<proteinExistence type="predicted"/>
<accession>A0AAD6SHR8</accession>
<evidence type="ECO:0000256" key="9">
    <source>
        <dbReference type="PROSITE-ProRule" id="PRU00042"/>
    </source>
</evidence>